<sequence length="184" mass="19818">MGFKRKGVAISASQIIRFKEIGMGVGEGVFGAGTQRVLSGKVIGGRHRPAGVAVGLTESFRLPVTAENASPRMEFVGFRHVDLWGRYVGVGPMNKREELLSQKRGNNNVVDSLGFAAIYNSPVLYGSGFYLPSLEKPFPTFANRTCRSRSHLAVTNFNTGAWRKKLLAGWVGWGGLGGGEGVKC</sequence>
<organism evidence="1 2">
    <name type="scientific">Sesamum alatum</name>
    <dbReference type="NCBI Taxonomy" id="300844"/>
    <lineage>
        <taxon>Eukaryota</taxon>
        <taxon>Viridiplantae</taxon>
        <taxon>Streptophyta</taxon>
        <taxon>Embryophyta</taxon>
        <taxon>Tracheophyta</taxon>
        <taxon>Spermatophyta</taxon>
        <taxon>Magnoliopsida</taxon>
        <taxon>eudicotyledons</taxon>
        <taxon>Gunneridae</taxon>
        <taxon>Pentapetalae</taxon>
        <taxon>asterids</taxon>
        <taxon>lamiids</taxon>
        <taxon>Lamiales</taxon>
        <taxon>Pedaliaceae</taxon>
        <taxon>Sesamum</taxon>
    </lineage>
</organism>
<accession>A0AAE1YTN2</accession>
<dbReference type="Proteomes" id="UP001293254">
    <property type="component" value="Unassembled WGS sequence"/>
</dbReference>
<dbReference type="AlphaFoldDB" id="A0AAE1YTN2"/>
<reference evidence="1" key="1">
    <citation type="submission" date="2020-06" db="EMBL/GenBank/DDBJ databases">
        <authorList>
            <person name="Li T."/>
            <person name="Hu X."/>
            <person name="Zhang T."/>
            <person name="Song X."/>
            <person name="Zhang H."/>
            <person name="Dai N."/>
            <person name="Sheng W."/>
            <person name="Hou X."/>
            <person name="Wei L."/>
        </authorList>
    </citation>
    <scope>NUCLEOTIDE SEQUENCE</scope>
    <source>
        <strain evidence="1">3651</strain>
        <tissue evidence="1">Leaf</tissue>
    </source>
</reference>
<reference evidence="1" key="2">
    <citation type="journal article" date="2024" name="Plant">
        <title>Genomic evolution and insights into agronomic trait innovations of Sesamum species.</title>
        <authorList>
            <person name="Miao H."/>
            <person name="Wang L."/>
            <person name="Qu L."/>
            <person name="Liu H."/>
            <person name="Sun Y."/>
            <person name="Le M."/>
            <person name="Wang Q."/>
            <person name="Wei S."/>
            <person name="Zheng Y."/>
            <person name="Lin W."/>
            <person name="Duan Y."/>
            <person name="Cao H."/>
            <person name="Xiong S."/>
            <person name="Wang X."/>
            <person name="Wei L."/>
            <person name="Li C."/>
            <person name="Ma Q."/>
            <person name="Ju M."/>
            <person name="Zhao R."/>
            <person name="Li G."/>
            <person name="Mu C."/>
            <person name="Tian Q."/>
            <person name="Mei H."/>
            <person name="Zhang T."/>
            <person name="Gao T."/>
            <person name="Zhang H."/>
        </authorList>
    </citation>
    <scope>NUCLEOTIDE SEQUENCE</scope>
    <source>
        <strain evidence="1">3651</strain>
    </source>
</reference>
<evidence type="ECO:0000313" key="2">
    <source>
        <dbReference type="Proteomes" id="UP001293254"/>
    </source>
</evidence>
<dbReference type="EMBL" id="JACGWO010000002">
    <property type="protein sequence ID" value="KAK4436244.1"/>
    <property type="molecule type" value="Genomic_DNA"/>
</dbReference>
<protein>
    <submittedName>
        <fullName evidence="1">Uncharacterized protein</fullName>
    </submittedName>
</protein>
<gene>
    <name evidence="1" type="ORF">Salat_0788100</name>
</gene>
<evidence type="ECO:0000313" key="1">
    <source>
        <dbReference type="EMBL" id="KAK4436244.1"/>
    </source>
</evidence>
<keyword evidence="2" id="KW-1185">Reference proteome</keyword>
<name>A0AAE1YTN2_9LAMI</name>
<proteinExistence type="predicted"/>
<comment type="caution">
    <text evidence="1">The sequence shown here is derived from an EMBL/GenBank/DDBJ whole genome shotgun (WGS) entry which is preliminary data.</text>
</comment>